<sequence length="80" mass="8842">AAAVSDFFVPQDRMVEHKIQSNEEFLQSAESSGHGKSPATRTEGRSLVIDLEPVPKFLKQLVDGWAPEAMIVSFKLETDP</sequence>
<dbReference type="Gene3D" id="3.40.50.10300">
    <property type="entry name" value="CoaB-like"/>
    <property type="match status" value="1"/>
</dbReference>
<organism evidence="1">
    <name type="scientific">Tanacetum cinerariifolium</name>
    <name type="common">Dalmatian daisy</name>
    <name type="synonym">Chrysanthemum cinerariifolium</name>
    <dbReference type="NCBI Taxonomy" id="118510"/>
    <lineage>
        <taxon>Eukaryota</taxon>
        <taxon>Viridiplantae</taxon>
        <taxon>Streptophyta</taxon>
        <taxon>Embryophyta</taxon>
        <taxon>Tracheophyta</taxon>
        <taxon>Spermatophyta</taxon>
        <taxon>Magnoliopsida</taxon>
        <taxon>eudicotyledons</taxon>
        <taxon>Gunneridae</taxon>
        <taxon>Pentapetalae</taxon>
        <taxon>asterids</taxon>
        <taxon>campanulids</taxon>
        <taxon>Asterales</taxon>
        <taxon>Asteraceae</taxon>
        <taxon>Asteroideae</taxon>
        <taxon>Anthemideae</taxon>
        <taxon>Anthemidinae</taxon>
        <taxon>Tanacetum</taxon>
    </lineage>
</organism>
<evidence type="ECO:0000313" key="1">
    <source>
        <dbReference type="EMBL" id="GFD60696.1"/>
    </source>
</evidence>
<dbReference type="EMBL" id="BKCJ011881264">
    <property type="protein sequence ID" value="GFD60696.1"/>
    <property type="molecule type" value="Genomic_DNA"/>
</dbReference>
<dbReference type="AlphaFoldDB" id="A0A699XRY0"/>
<proteinExistence type="predicted"/>
<comment type="caution">
    <text evidence="1">The sequence shown here is derived from an EMBL/GenBank/DDBJ whole genome shotgun (WGS) entry which is preliminary data.</text>
</comment>
<protein>
    <submittedName>
        <fullName evidence="1">Uncharacterized protein</fullName>
    </submittedName>
</protein>
<reference evidence="1" key="1">
    <citation type="journal article" date="2019" name="Sci. Rep.">
        <title>Draft genome of Tanacetum cinerariifolium, the natural source of mosquito coil.</title>
        <authorList>
            <person name="Yamashiro T."/>
            <person name="Shiraishi A."/>
            <person name="Satake H."/>
            <person name="Nakayama K."/>
        </authorList>
    </citation>
    <scope>NUCLEOTIDE SEQUENCE</scope>
</reference>
<feature type="non-terminal residue" evidence="1">
    <location>
        <position position="1"/>
    </location>
</feature>
<accession>A0A699XRY0</accession>
<name>A0A699XRY0_TANCI</name>
<dbReference type="InterPro" id="IPR035929">
    <property type="entry name" value="CoaB-like_sf"/>
</dbReference>
<feature type="non-terminal residue" evidence="1">
    <location>
        <position position="80"/>
    </location>
</feature>
<dbReference type="SUPFAM" id="SSF102645">
    <property type="entry name" value="CoaB-like"/>
    <property type="match status" value="1"/>
</dbReference>
<gene>
    <name evidence="1" type="ORF">Tci_932665</name>
</gene>